<dbReference type="GO" id="GO:0005829">
    <property type="term" value="C:cytosol"/>
    <property type="evidence" value="ECO:0007669"/>
    <property type="project" value="TreeGrafter"/>
</dbReference>
<dbReference type="SUPFAM" id="SSF56399">
    <property type="entry name" value="ADP-ribosylation"/>
    <property type="match status" value="1"/>
</dbReference>
<evidence type="ECO:0000259" key="4">
    <source>
        <dbReference type="SMART" id="SM00382"/>
    </source>
</evidence>
<dbReference type="AlphaFoldDB" id="A0A813LST4"/>
<dbReference type="InterPro" id="IPR045055">
    <property type="entry name" value="DNA2/NAM7-like"/>
</dbReference>
<reference evidence="5" key="1">
    <citation type="submission" date="2021-02" db="EMBL/GenBank/DDBJ databases">
        <authorList>
            <person name="Dougan E. K."/>
            <person name="Rhodes N."/>
            <person name="Thang M."/>
            <person name="Chan C."/>
        </authorList>
    </citation>
    <scope>NUCLEOTIDE SEQUENCE</scope>
</reference>
<sequence>MPPSSQARARLSRITAEFGWWLIDWEGDRYYREGLQEAWDFFCEEREESTAGFASALWLLQKWWILGKGRWNNGWLFFYVLRPKTGDGWRKPRPANMDMSLAGTRPHQVMGLERPAGDAKMPAKFDSLKRKGVFAMRESVSELLDSQGWAPLKNPEGTYSGQLQLSTQQLNSWASCFHDLLYAEELQMCFDIGMYDMEVTEPLARAELSSRGEVLYHLDVPGVAEKRPSVLRGDAVLVVSREGRFKAFVHRVGLDSADLSFHGNFRNKPPFAITFSFGRTPLKLMHRALDEVQHRIPQIYSTQPLVRASSGQLPGLNQAQSDFVSEVVRARGGAVVPILPDPERQLAEQLSRRVTSESRTARLRKFGATTLYHQTDPESAQMILDTGRMFRGTSGALGGGIYFAGSPEDTERKAHHRGVILECRVYLGKIKRLSACDGTVTFSLLDHEGFDSVLFTGFPSGPEYVVYNFDQVEPVGPVNPQAAELRPSPFPLILWGPPGTGKTTTLVAAIRQVLSLGNVHVLAAAPSNAAADLICERLRVAGVGPAEMLRLNAVMRNPGDVPTTVLPYSKRSLAGDFEIPPLDSLMKFKIIVSTCSTSGYLASRGPLPGWFTHLFIDEAAQALEPEAFIPVTVLEPGGLLVLAGDHHQLGPVVRSPVAVKYGLDVSLMERVVQRLTPVHSRVFTLTTTYRAHPSIAKLYNETVYGGILQCASPSTSYDMLSWPGCSVDLDGNRQPVIFHHIESQESRTKGSPSWVNQGEVLQVRAYLRQLVAFGISPQDVGIISPYQLQCKRLRIMCGGEEFPAQVGTTELFQGQEKRIILISTVRSRCLSEVPQDLRFALGFVGSYKRSNVAMSRARSALILVGNLRLLSMDAHWNAVIRIAKRRGYCCGADFVLQQPRVVDDGVHVAQQAGANEEAVGRPWRDFE</sequence>
<dbReference type="InterPro" id="IPR027417">
    <property type="entry name" value="P-loop_NTPase"/>
</dbReference>
<dbReference type="Gene3D" id="3.40.50.300">
    <property type="entry name" value="P-loop containing nucleotide triphosphate hydrolases"/>
    <property type="match status" value="2"/>
</dbReference>
<dbReference type="EMBL" id="CAJNNW010037504">
    <property type="protein sequence ID" value="CAE8742399.1"/>
    <property type="molecule type" value="Genomic_DNA"/>
</dbReference>
<dbReference type="SMART" id="SM00382">
    <property type="entry name" value="AAA"/>
    <property type="match status" value="1"/>
</dbReference>
<dbReference type="InterPro" id="IPR041679">
    <property type="entry name" value="DNA2/NAM7-like_C"/>
</dbReference>
<evidence type="ECO:0000313" key="5">
    <source>
        <dbReference type="EMBL" id="CAE8742399.1"/>
    </source>
</evidence>
<name>A0A813LST4_POLGL</name>
<evidence type="ECO:0000256" key="2">
    <source>
        <dbReference type="ARBA" id="ARBA00012552"/>
    </source>
</evidence>
<dbReference type="Pfam" id="PF13086">
    <property type="entry name" value="AAA_11"/>
    <property type="match status" value="2"/>
</dbReference>
<evidence type="ECO:0000313" key="6">
    <source>
        <dbReference type="Proteomes" id="UP000626109"/>
    </source>
</evidence>
<feature type="domain" description="AAA+ ATPase" evidence="4">
    <location>
        <begin position="488"/>
        <end position="708"/>
    </location>
</feature>
<protein>
    <recommendedName>
        <fullName evidence="2">RNA helicase</fullName>
        <ecNumber evidence="2">3.6.4.13</ecNumber>
    </recommendedName>
</protein>
<dbReference type="InterPro" id="IPR049080">
    <property type="entry name" value="MOV-10-like_beta-barrel"/>
</dbReference>
<dbReference type="InterPro" id="IPR047187">
    <property type="entry name" value="SF1_C_Upf1"/>
</dbReference>
<dbReference type="InterPro" id="IPR041677">
    <property type="entry name" value="DNA2/NAM7_AAA_11"/>
</dbReference>
<comment type="catalytic activity">
    <reaction evidence="3">
        <text>ATP + H2O = ADP + phosphate + H(+)</text>
        <dbReference type="Rhea" id="RHEA:13065"/>
        <dbReference type="ChEBI" id="CHEBI:15377"/>
        <dbReference type="ChEBI" id="CHEBI:15378"/>
        <dbReference type="ChEBI" id="CHEBI:30616"/>
        <dbReference type="ChEBI" id="CHEBI:43474"/>
        <dbReference type="ChEBI" id="CHEBI:456216"/>
        <dbReference type="EC" id="3.6.4.13"/>
    </reaction>
</comment>
<dbReference type="PANTHER" id="PTHR10887">
    <property type="entry name" value="DNA2/NAM7 HELICASE FAMILY"/>
    <property type="match status" value="1"/>
</dbReference>
<dbReference type="Pfam" id="PF21634">
    <property type="entry name" value="MOV-10_beta-barrel"/>
    <property type="match status" value="1"/>
</dbReference>
<comment type="similarity">
    <text evidence="1">Belongs to the DNA2/NAM7 helicase family. SDE3 subfamily.</text>
</comment>
<accession>A0A813LST4</accession>
<gene>
    <name evidence="5" type="ORF">PGLA2088_LOCUS50950</name>
</gene>
<organism evidence="5 6">
    <name type="scientific">Polarella glacialis</name>
    <name type="common">Dinoflagellate</name>
    <dbReference type="NCBI Taxonomy" id="89957"/>
    <lineage>
        <taxon>Eukaryota</taxon>
        <taxon>Sar</taxon>
        <taxon>Alveolata</taxon>
        <taxon>Dinophyceae</taxon>
        <taxon>Suessiales</taxon>
        <taxon>Suessiaceae</taxon>
        <taxon>Polarella</taxon>
    </lineage>
</organism>
<dbReference type="InterPro" id="IPR003593">
    <property type="entry name" value="AAA+_ATPase"/>
</dbReference>
<dbReference type="EC" id="3.6.4.13" evidence="2"/>
<dbReference type="Gene3D" id="3.90.228.10">
    <property type="match status" value="1"/>
</dbReference>
<dbReference type="Pfam" id="PF13087">
    <property type="entry name" value="AAA_12"/>
    <property type="match status" value="1"/>
</dbReference>
<dbReference type="GO" id="GO:0043186">
    <property type="term" value="C:P granule"/>
    <property type="evidence" value="ECO:0007669"/>
    <property type="project" value="TreeGrafter"/>
</dbReference>
<dbReference type="CDD" id="cd18808">
    <property type="entry name" value="SF1_C_Upf1"/>
    <property type="match status" value="1"/>
</dbReference>
<evidence type="ECO:0000256" key="1">
    <source>
        <dbReference type="ARBA" id="ARBA00005601"/>
    </source>
</evidence>
<dbReference type="PANTHER" id="PTHR10887:SF322">
    <property type="entry name" value="HELICASE MOV-10"/>
    <property type="match status" value="1"/>
</dbReference>
<dbReference type="GO" id="GO:0003724">
    <property type="term" value="F:RNA helicase activity"/>
    <property type="evidence" value="ECO:0007669"/>
    <property type="project" value="UniProtKB-EC"/>
</dbReference>
<proteinExistence type="inferred from homology"/>
<dbReference type="GO" id="GO:0035194">
    <property type="term" value="P:regulatory ncRNA-mediated post-transcriptional gene silencing"/>
    <property type="evidence" value="ECO:0007669"/>
    <property type="project" value="TreeGrafter"/>
</dbReference>
<comment type="caution">
    <text evidence="5">The sequence shown here is derived from an EMBL/GenBank/DDBJ whole genome shotgun (WGS) entry which is preliminary data.</text>
</comment>
<evidence type="ECO:0000256" key="3">
    <source>
        <dbReference type="ARBA" id="ARBA00047984"/>
    </source>
</evidence>
<dbReference type="Proteomes" id="UP000626109">
    <property type="component" value="Unassembled WGS sequence"/>
</dbReference>
<dbReference type="SUPFAM" id="SSF52540">
    <property type="entry name" value="P-loop containing nucleoside triphosphate hydrolases"/>
    <property type="match status" value="1"/>
</dbReference>